<keyword evidence="7" id="KW-0325">Glycoprotein</keyword>
<dbReference type="FunFam" id="2.60.120.200:FF:000135">
    <property type="entry name" value="Related to KRE6-glucan synthase subunit"/>
    <property type="match status" value="1"/>
</dbReference>
<dbReference type="GO" id="GO:0005886">
    <property type="term" value="C:plasma membrane"/>
    <property type="evidence" value="ECO:0007669"/>
    <property type="project" value="TreeGrafter"/>
</dbReference>
<dbReference type="EMBL" id="SFCI01001937">
    <property type="protein sequence ID" value="TFY74688.1"/>
    <property type="molecule type" value="Genomic_DNA"/>
</dbReference>
<keyword evidence="13" id="KW-1185">Reference proteome</keyword>
<evidence type="ECO:0000313" key="13">
    <source>
        <dbReference type="Proteomes" id="UP000298061"/>
    </source>
</evidence>
<accession>A0A4Y9ZME5</accession>
<dbReference type="InterPro" id="IPR000757">
    <property type="entry name" value="Beta-glucanase-like"/>
</dbReference>
<dbReference type="FunFam" id="2.60.120.200:FF:000259">
    <property type="entry name" value="Chromosome 9, whole genome shotgun sequence"/>
    <property type="match status" value="1"/>
</dbReference>
<comment type="caution">
    <text evidence="12">The sequence shown here is derived from an EMBL/GenBank/DDBJ whole genome shotgun (WGS) entry which is preliminary data.</text>
</comment>
<feature type="transmembrane region" description="Helical" evidence="10">
    <location>
        <begin position="99"/>
        <end position="118"/>
    </location>
</feature>
<evidence type="ECO:0000256" key="10">
    <source>
        <dbReference type="SAM" id="Phobius"/>
    </source>
</evidence>
<dbReference type="Gene3D" id="2.60.120.200">
    <property type="match status" value="2"/>
</dbReference>
<dbReference type="GO" id="GO:0015926">
    <property type="term" value="F:glucosidase activity"/>
    <property type="evidence" value="ECO:0007669"/>
    <property type="project" value="TreeGrafter"/>
</dbReference>
<comment type="similarity">
    <text evidence="2">Belongs to the SKN1/KRE6 family.</text>
</comment>
<protein>
    <recommendedName>
        <fullName evidence="11">GH16 domain-containing protein</fullName>
    </recommendedName>
</protein>
<evidence type="ECO:0000259" key="11">
    <source>
        <dbReference type="PROSITE" id="PS51762"/>
    </source>
</evidence>
<evidence type="ECO:0000256" key="7">
    <source>
        <dbReference type="ARBA" id="ARBA00023180"/>
    </source>
</evidence>
<dbReference type="GO" id="GO:0031505">
    <property type="term" value="P:fungal-type cell wall organization"/>
    <property type="evidence" value="ECO:0007669"/>
    <property type="project" value="TreeGrafter"/>
</dbReference>
<evidence type="ECO:0000256" key="8">
    <source>
        <dbReference type="ARBA" id="ARBA00023316"/>
    </source>
</evidence>
<dbReference type="InterPro" id="IPR005629">
    <property type="entry name" value="Skn1/Kre6/Sbg1"/>
</dbReference>
<dbReference type="GO" id="GO:0005789">
    <property type="term" value="C:endoplasmic reticulum membrane"/>
    <property type="evidence" value="ECO:0007669"/>
    <property type="project" value="TreeGrafter"/>
</dbReference>
<feature type="region of interest" description="Disordered" evidence="9">
    <location>
        <begin position="1"/>
        <end position="82"/>
    </location>
</feature>
<sequence>MRESGTSFATSSASLLPGGTSVRSSSASGGFLIPPNRDATRSPASSLSDKFSLAPDPEQWGAYALTSNDPEPDDALHYPDPKRDHRIDSGGHIFTSRGLCNLGCLFILAAAMLMLFAVQSTQGGFNLGATNETGQVAAVPGWPGGLIDIQTPEEAKAKASYLNPNDEWELVFSDEFNTDGRTFYPGDDPYWEAADLHYWQTNDLEWYDPKQATTKDGYLQLTLDKVSDPSINHNMSYISGMIQSWNKFCFTGGMIEVSVRLPGSPTIAGLWPAIWTMGNLGRAGYGASLDGMWPYSYDSCDVGTLANQTYPGTSLPAAALENGDRSHGNVLSYLTGQRLSACTCPGENHPGPARANGSYVGRSAPEIDIFEATIGQGVGQVSQSAQFAPFNAGYTWLNNSQNLFINDSSVTSLNTYTGGVYQQTTSGLSNVNQSCYELSGGCFSTYGFEYAPGTDGYVRWITNGSAVWGLEAAGMAADPLTEISIRPIPQEPMYIIMNLGFSTNFAVIDFDELTFPATLLVDYVRVYQPKGQKNIGCDPEAFPTAAYINAYPEAYTNPNLTLWSGTAAEGGYQQVVPKNRLANGGKC</sequence>
<keyword evidence="6 10" id="KW-0472">Membrane</keyword>
<keyword evidence="8" id="KW-0961">Cell wall biogenesis/degradation</keyword>
<comment type="subcellular location">
    <subcellularLocation>
        <location evidence="1">Membrane</location>
        <topology evidence="1">Single-pass type II membrane protein</topology>
    </subcellularLocation>
</comment>
<evidence type="ECO:0000313" key="12">
    <source>
        <dbReference type="EMBL" id="TFY74688.1"/>
    </source>
</evidence>
<evidence type="ECO:0000256" key="9">
    <source>
        <dbReference type="SAM" id="MobiDB-lite"/>
    </source>
</evidence>
<proteinExistence type="inferred from homology"/>
<feature type="compositionally biased region" description="Polar residues" evidence="9">
    <location>
        <begin position="1"/>
        <end position="14"/>
    </location>
</feature>
<name>A0A4Y9ZME5_9AGAM</name>
<evidence type="ECO:0000256" key="1">
    <source>
        <dbReference type="ARBA" id="ARBA00004606"/>
    </source>
</evidence>
<dbReference type="Pfam" id="PF03935">
    <property type="entry name" value="SKN1_KRE6_Sbg1"/>
    <property type="match status" value="1"/>
</dbReference>
<dbReference type="PROSITE" id="PS51762">
    <property type="entry name" value="GH16_2"/>
    <property type="match status" value="1"/>
</dbReference>
<keyword evidence="3 10" id="KW-0812">Transmembrane</keyword>
<keyword evidence="4" id="KW-0735">Signal-anchor</keyword>
<feature type="domain" description="GH16" evidence="11">
    <location>
        <begin position="140"/>
        <end position="532"/>
    </location>
</feature>
<reference evidence="12 13" key="1">
    <citation type="submission" date="2019-02" db="EMBL/GenBank/DDBJ databases">
        <title>Genome sequencing of the rare red list fungi Hericium alpestre (H. flagellum).</title>
        <authorList>
            <person name="Buettner E."/>
            <person name="Kellner H."/>
        </authorList>
    </citation>
    <scope>NUCLEOTIDE SEQUENCE [LARGE SCALE GENOMIC DNA]</scope>
    <source>
        <strain evidence="12 13">DSM 108284</strain>
    </source>
</reference>
<dbReference type="STRING" id="135208.A0A4Y9ZME5"/>
<dbReference type="Proteomes" id="UP000298061">
    <property type="component" value="Unassembled WGS sequence"/>
</dbReference>
<evidence type="ECO:0000256" key="5">
    <source>
        <dbReference type="ARBA" id="ARBA00022989"/>
    </source>
</evidence>
<keyword evidence="5 10" id="KW-1133">Transmembrane helix</keyword>
<dbReference type="PANTHER" id="PTHR31361">
    <property type="entry name" value="BETA-GLUCAN SYNTHESIS-ASSOCIATED PROTEIN KRE6-RELATED"/>
    <property type="match status" value="1"/>
</dbReference>
<dbReference type="GO" id="GO:0006078">
    <property type="term" value="P:(1-&gt;6)-beta-D-glucan biosynthetic process"/>
    <property type="evidence" value="ECO:0007669"/>
    <property type="project" value="TreeGrafter"/>
</dbReference>
<evidence type="ECO:0000256" key="6">
    <source>
        <dbReference type="ARBA" id="ARBA00023136"/>
    </source>
</evidence>
<organism evidence="12 13">
    <name type="scientific">Hericium alpestre</name>
    <dbReference type="NCBI Taxonomy" id="135208"/>
    <lineage>
        <taxon>Eukaryota</taxon>
        <taxon>Fungi</taxon>
        <taxon>Dikarya</taxon>
        <taxon>Basidiomycota</taxon>
        <taxon>Agaricomycotina</taxon>
        <taxon>Agaricomycetes</taxon>
        <taxon>Russulales</taxon>
        <taxon>Hericiaceae</taxon>
        <taxon>Hericium</taxon>
    </lineage>
</organism>
<dbReference type="CDD" id="cd02180">
    <property type="entry name" value="GH16_fungal_KRE6_glucanase"/>
    <property type="match status" value="1"/>
</dbReference>
<evidence type="ECO:0000256" key="2">
    <source>
        <dbReference type="ARBA" id="ARBA00010962"/>
    </source>
</evidence>
<dbReference type="OrthoDB" id="412647at2759"/>
<evidence type="ECO:0000256" key="4">
    <source>
        <dbReference type="ARBA" id="ARBA00022968"/>
    </source>
</evidence>
<dbReference type="SUPFAM" id="SSF49899">
    <property type="entry name" value="Concanavalin A-like lectins/glucanases"/>
    <property type="match status" value="1"/>
</dbReference>
<dbReference type="InterPro" id="IPR013320">
    <property type="entry name" value="ConA-like_dom_sf"/>
</dbReference>
<gene>
    <name evidence="12" type="ORF">EWM64_g9324</name>
</gene>
<evidence type="ECO:0000256" key="3">
    <source>
        <dbReference type="ARBA" id="ARBA00022692"/>
    </source>
</evidence>
<dbReference type="PANTHER" id="PTHR31361:SF1">
    <property type="entry name" value="BETA-GLUCAN SYNTHESIS-ASSOCIATED PROTEIN KRE6-RELATED"/>
    <property type="match status" value="1"/>
</dbReference>
<dbReference type="AlphaFoldDB" id="A0A4Y9ZME5"/>